<keyword evidence="5 10" id="KW-0552">Olfaction</keyword>
<sequence>MVFAGERCVKLHRIMLSALGLWPYHKSFIWRIQSVFFFGAHCSTLFSQLLLFITSACNMDCTLKRFCYICATIIPIMSYYSFYFNSENLKRALQHMLLDWKMFENSDAIKIFEEYLFVSYIFTLFSCISVLIAGVIFSAVECRYIILDVIAPMNESRSRKIEMEFELFVNEEQYFFLYLVLEIVGVEIGVWLVLSTGTFLTTVAQHSCAVYKIVSYLIRNTVTIHTLQLPPSQRMQFMRRNIYLSIYMHRRTLELCKGLLLSFDMWYFPLILICVLSLSCVLFRLYNGIIHSDDFYDILVPAVMLCCYIVYMLLANFLGQSYSEHSVELLESTYDIYWYVAPLPIQKLFLIMQKSIKSHKIMLGGLFVLSIEGFSTLVTSAISYFTVMHAMRS</sequence>
<reference evidence="11 13" key="1">
    <citation type="journal article" date="2014" name="Curr. Biol.">
        <title>The genome of the clonal raider ant Cerapachys biroi.</title>
        <authorList>
            <person name="Oxley P.R."/>
            <person name="Ji L."/>
            <person name="Fetter-Pruneda I."/>
            <person name="McKenzie S.K."/>
            <person name="Li C."/>
            <person name="Hu H."/>
            <person name="Zhang G."/>
            <person name="Kronauer D.J."/>
        </authorList>
    </citation>
    <scope>NUCLEOTIDE SEQUENCE [LARGE SCALE GENOMIC DNA]</scope>
</reference>
<dbReference type="GO" id="GO:0005549">
    <property type="term" value="F:odorant binding"/>
    <property type="evidence" value="ECO:0007669"/>
    <property type="project" value="InterPro"/>
</dbReference>
<evidence type="ECO:0000256" key="1">
    <source>
        <dbReference type="ARBA" id="ARBA00004651"/>
    </source>
</evidence>
<reference evidence="12" key="2">
    <citation type="journal article" date="2018" name="Genome Res.">
        <title>The genomic architecture and molecular evolution of ant odorant receptors.</title>
        <authorList>
            <person name="McKenzie S.K."/>
            <person name="Kronauer D.J.C."/>
        </authorList>
    </citation>
    <scope>NUCLEOTIDE SEQUENCE [LARGE SCALE GENOMIC DNA]</scope>
    <source>
        <strain evidence="12">Clonal line C1</strain>
    </source>
</reference>
<evidence type="ECO:0000313" key="12">
    <source>
        <dbReference type="EMBL" id="RLU18133.1"/>
    </source>
</evidence>
<dbReference type="EMBL" id="KK107660">
    <property type="protein sequence ID" value="EZA48232.1"/>
    <property type="molecule type" value="Genomic_DNA"/>
</dbReference>
<keyword evidence="13" id="KW-1185">Reference proteome</keyword>
<feature type="transmembrane region" description="Helical" evidence="10">
    <location>
        <begin position="364"/>
        <end position="387"/>
    </location>
</feature>
<evidence type="ECO:0000256" key="4">
    <source>
        <dbReference type="ARBA" id="ARBA00022692"/>
    </source>
</evidence>
<feature type="transmembrane region" description="Helical" evidence="10">
    <location>
        <begin position="266"/>
        <end position="286"/>
    </location>
</feature>
<evidence type="ECO:0000256" key="6">
    <source>
        <dbReference type="ARBA" id="ARBA00022989"/>
    </source>
</evidence>
<evidence type="ECO:0000256" key="7">
    <source>
        <dbReference type="ARBA" id="ARBA00023136"/>
    </source>
</evidence>
<evidence type="ECO:0000313" key="11">
    <source>
        <dbReference type="EMBL" id="EZA48232.1"/>
    </source>
</evidence>
<evidence type="ECO:0000256" key="2">
    <source>
        <dbReference type="ARBA" id="ARBA00022475"/>
    </source>
</evidence>
<dbReference type="EMBL" id="QOIP01000010">
    <property type="protein sequence ID" value="RLU18133.1"/>
    <property type="molecule type" value="Genomic_DNA"/>
</dbReference>
<comment type="caution">
    <text evidence="10">Lacks conserved residue(s) required for the propagation of feature annotation.</text>
</comment>
<reference evidence="12" key="3">
    <citation type="submission" date="2018-07" db="EMBL/GenBank/DDBJ databases">
        <authorList>
            <person name="Mckenzie S.K."/>
            <person name="Kronauer D.J.C."/>
        </authorList>
    </citation>
    <scope>NUCLEOTIDE SEQUENCE</scope>
    <source>
        <strain evidence="12">Clonal line C1</strain>
    </source>
</reference>
<evidence type="ECO:0000256" key="3">
    <source>
        <dbReference type="ARBA" id="ARBA00022606"/>
    </source>
</evidence>
<dbReference type="Proteomes" id="UP000053097">
    <property type="component" value="Unassembled WGS sequence"/>
</dbReference>
<organism evidence="11 13">
    <name type="scientific">Ooceraea biroi</name>
    <name type="common">Clonal raider ant</name>
    <name type="synonym">Cerapachys biroi</name>
    <dbReference type="NCBI Taxonomy" id="2015173"/>
    <lineage>
        <taxon>Eukaryota</taxon>
        <taxon>Metazoa</taxon>
        <taxon>Ecdysozoa</taxon>
        <taxon>Arthropoda</taxon>
        <taxon>Hexapoda</taxon>
        <taxon>Insecta</taxon>
        <taxon>Pterygota</taxon>
        <taxon>Neoptera</taxon>
        <taxon>Endopterygota</taxon>
        <taxon>Hymenoptera</taxon>
        <taxon>Apocrita</taxon>
        <taxon>Aculeata</taxon>
        <taxon>Formicoidea</taxon>
        <taxon>Formicidae</taxon>
        <taxon>Dorylinae</taxon>
        <taxon>Ooceraea</taxon>
    </lineage>
</organism>
<feature type="transmembrane region" description="Helical" evidence="10">
    <location>
        <begin position="298"/>
        <end position="316"/>
    </location>
</feature>
<keyword evidence="2" id="KW-1003">Cell membrane</keyword>
<dbReference type="GO" id="GO:0004984">
    <property type="term" value="F:olfactory receptor activity"/>
    <property type="evidence" value="ECO:0007669"/>
    <property type="project" value="InterPro"/>
</dbReference>
<dbReference type="PANTHER" id="PTHR21137:SF35">
    <property type="entry name" value="ODORANT RECEPTOR 19A-RELATED"/>
    <property type="match status" value="1"/>
</dbReference>
<comment type="subcellular location">
    <subcellularLocation>
        <location evidence="1 10">Cell membrane</location>
        <topology evidence="1 10">Multi-pass membrane protein</topology>
    </subcellularLocation>
</comment>
<feature type="transmembrane region" description="Helical" evidence="10">
    <location>
        <begin position="336"/>
        <end position="352"/>
    </location>
</feature>
<accession>A0A026VWV2</accession>
<feature type="transmembrane region" description="Helical" evidence="10">
    <location>
        <begin position="115"/>
        <end position="137"/>
    </location>
</feature>
<feature type="transmembrane region" description="Helical" evidence="10">
    <location>
        <begin position="28"/>
        <end position="54"/>
    </location>
</feature>
<name>A0A026VWV2_OOCBI</name>
<keyword evidence="4 10" id="KW-0812">Transmembrane</keyword>
<dbReference type="AlphaFoldDB" id="A0A026VWV2"/>
<evidence type="ECO:0000313" key="13">
    <source>
        <dbReference type="Proteomes" id="UP000053097"/>
    </source>
</evidence>
<dbReference type="InterPro" id="IPR004117">
    <property type="entry name" value="7tm6_olfct_rcpt"/>
</dbReference>
<evidence type="ECO:0000256" key="10">
    <source>
        <dbReference type="RuleBase" id="RU351113"/>
    </source>
</evidence>
<dbReference type="GO" id="GO:0005886">
    <property type="term" value="C:plasma membrane"/>
    <property type="evidence" value="ECO:0007669"/>
    <property type="project" value="UniProtKB-SubCell"/>
</dbReference>
<keyword evidence="7 10" id="KW-0472">Membrane</keyword>
<dbReference type="PANTHER" id="PTHR21137">
    <property type="entry name" value="ODORANT RECEPTOR"/>
    <property type="match status" value="1"/>
</dbReference>
<evidence type="ECO:0000256" key="9">
    <source>
        <dbReference type="ARBA" id="ARBA00023224"/>
    </source>
</evidence>
<dbReference type="OrthoDB" id="7550312at2759"/>
<keyword evidence="8 10" id="KW-0675">Receptor</keyword>
<evidence type="ECO:0000256" key="8">
    <source>
        <dbReference type="ARBA" id="ARBA00023170"/>
    </source>
</evidence>
<comment type="similarity">
    <text evidence="10">Belongs to the insect chemoreceptor superfamily. Heteromeric odorant receptor channel (TC 1.A.69) family.</text>
</comment>
<keyword evidence="9 10" id="KW-0807">Transducer</keyword>
<proteinExistence type="inferred from homology"/>
<keyword evidence="6 10" id="KW-1133">Transmembrane helix</keyword>
<keyword evidence="3 10" id="KW-0716">Sensory transduction</keyword>
<feature type="transmembrane region" description="Helical" evidence="10">
    <location>
        <begin position="175"/>
        <end position="194"/>
    </location>
</feature>
<dbReference type="Proteomes" id="UP000279307">
    <property type="component" value="Chromosome 10"/>
</dbReference>
<dbReference type="GO" id="GO:0007165">
    <property type="term" value="P:signal transduction"/>
    <property type="evidence" value="ECO:0007669"/>
    <property type="project" value="UniProtKB-KW"/>
</dbReference>
<evidence type="ECO:0000256" key="5">
    <source>
        <dbReference type="ARBA" id="ARBA00022725"/>
    </source>
</evidence>
<protein>
    <recommendedName>
        <fullName evidence="10">Odorant receptor</fullName>
    </recommendedName>
</protein>
<feature type="transmembrane region" description="Helical" evidence="10">
    <location>
        <begin position="66"/>
        <end position="84"/>
    </location>
</feature>
<gene>
    <name evidence="12" type="ORF">DMN91_010376</name>
    <name evidence="11" type="ORF">X777_14128</name>
</gene>